<name>A0A1Y1S337_9SPIO</name>
<dbReference type="InterPro" id="IPR004776">
    <property type="entry name" value="Mem_transp_PIN-like"/>
</dbReference>
<dbReference type="Pfam" id="PF03547">
    <property type="entry name" value="Mem_trans"/>
    <property type="match status" value="2"/>
</dbReference>
<dbReference type="Proteomes" id="UP000192343">
    <property type="component" value="Unassembled WGS sequence"/>
</dbReference>
<gene>
    <name evidence="8" type="ORF">B4O97_01915</name>
</gene>
<keyword evidence="9" id="KW-1185">Reference proteome</keyword>
<evidence type="ECO:0000256" key="3">
    <source>
        <dbReference type="ARBA" id="ARBA00022448"/>
    </source>
</evidence>
<feature type="transmembrane region" description="Helical" evidence="7">
    <location>
        <begin position="6"/>
        <end position="28"/>
    </location>
</feature>
<dbReference type="PANTHER" id="PTHR31651:SF33">
    <property type="entry name" value="PROTEIN PIN-LIKES 1"/>
    <property type="match status" value="1"/>
</dbReference>
<feature type="transmembrane region" description="Helical" evidence="7">
    <location>
        <begin position="175"/>
        <end position="194"/>
    </location>
</feature>
<dbReference type="GO" id="GO:0016020">
    <property type="term" value="C:membrane"/>
    <property type="evidence" value="ECO:0007669"/>
    <property type="project" value="UniProtKB-SubCell"/>
</dbReference>
<feature type="transmembrane region" description="Helical" evidence="7">
    <location>
        <begin position="312"/>
        <end position="333"/>
    </location>
</feature>
<keyword evidence="6 7" id="KW-0472">Membrane</keyword>
<feature type="transmembrane region" description="Helical" evidence="7">
    <location>
        <begin position="144"/>
        <end position="163"/>
    </location>
</feature>
<evidence type="ECO:0000256" key="2">
    <source>
        <dbReference type="ARBA" id="ARBA00004308"/>
    </source>
</evidence>
<protein>
    <submittedName>
        <fullName evidence="8">Uncharacterized protein</fullName>
    </submittedName>
</protein>
<feature type="transmembrane region" description="Helical" evidence="7">
    <location>
        <begin position="40"/>
        <end position="58"/>
    </location>
</feature>
<reference evidence="8 9" key="1">
    <citation type="submission" date="2017-03" db="EMBL/GenBank/DDBJ databases">
        <title>Draft Genome sequence of Marispirochaeta sp. strain JC444.</title>
        <authorList>
            <person name="Shivani Y."/>
            <person name="Subhash Y."/>
            <person name="Sasikala C."/>
            <person name="Ramana C."/>
        </authorList>
    </citation>
    <scope>NUCLEOTIDE SEQUENCE [LARGE SCALE GENOMIC DNA]</scope>
    <source>
        <strain evidence="8 9">JC444</strain>
    </source>
</reference>
<evidence type="ECO:0000313" key="9">
    <source>
        <dbReference type="Proteomes" id="UP000192343"/>
    </source>
</evidence>
<evidence type="ECO:0000256" key="4">
    <source>
        <dbReference type="ARBA" id="ARBA00022692"/>
    </source>
</evidence>
<dbReference type="GO" id="GO:0012505">
    <property type="term" value="C:endomembrane system"/>
    <property type="evidence" value="ECO:0007669"/>
    <property type="project" value="UniProtKB-SubCell"/>
</dbReference>
<keyword evidence="5 7" id="KW-1133">Transmembrane helix</keyword>
<feature type="transmembrane region" description="Helical" evidence="7">
    <location>
        <begin position="214"/>
        <end position="232"/>
    </location>
</feature>
<feature type="transmembrane region" description="Helical" evidence="7">
    <location>
        <begin position="70"/>
        <end position="91"/>
    </location>
</feature>
<dbReference type="OrthoDB" id="368976at2"/>
<evidence type="ECO:0000256" key="6">
    <source>
        <dbReference type="ARBA" id="ARBA00023136"/>
    </source>
</evidence>
<sequence>MNPQTLFIPVLYSLLQLAGIVAIGVLAGRFGGWPKDFYRSLSRLIVQVAFPLYFFARIAKIDAAEIKGAFLFPLAAVVIIAAALAVSVLVFRFLPGSRQERRTYIALSSFGNSGMIPLTITELLPLSLPLFAEQLAPNLPSMYVGAYILAETPILWSIGNFLITGQGRLPKVREIITPPLIGILAGTAAAVSGLNTLFESEDQLLHHLLRSLELLGSLTFPLILFILGTQIGQLQLNRASIGRLLPGTLLVSLVRFFLLPGIFVLIMRIPAFEGRLSFSQKWILFLEMTTPPATNLSLIASKAGMQEDHVSFTILLNYLLYLLVLPLYIVLVFGL</sequence>
<proteinExistence type="predicted"/>
<evidence type="ECO:0000256" key="7">
    <source>
        <dbReference type="SAM" id="Phobius"/>
    </source>
</evidence>
<dbReference type="GO" id="GO:0055085">
    <property type="term" value="P:transmembrane transport"/>
    <property type="evidence" value="ECO:0007669"/>
    <property type="project" value="InterPro"/>
</dbReference>
<dbReference type="InterPro" id="IPR045033">
    <property type="entry name" value="PILS1/3/4/5/7"/>
</dbReference>
<dbReference type="RefSeq" id="WP_083047778.1">
    <property type="nucleotide sequence ID" value="NZ_MWQY01000002.1"/>
</dbReference>
<dbReference type="PANTHER" id="PTHR31651">
    <property type="match status" value="1"/>
</dbReference>
<comment type="subcellular location">
    <subcellularLocation>
        <location evidence="2">Endomembrane system</location>
    </subcellularLocation>
    <subcellularLocation>
        <location evidence="1">Membrane</location>
        <topology evidence="1">Multi-pass membrane protein</topology>
    </subcellularLocation>
</comment>
<evidence type="ECO:0000313" key="8">
    <source>
        <dbReference type="EMBL" id="ORC37782.1"/>
    </source>
</evidence>
<dbReference type="AlphaFoldDB" id="A0A1Y1S337"/>
<dbReference type="EMBL" id="MWQY01000002">
    <property type="protein sequence ID" value="ORC37782.1"/>
    <property type="molecule type" value="Genomic_DNA"/>
</dbReference>
<comment type="caution">
    <text evidence="8">The sequence shown here is derived from an EMBL/GenBank/DDBJ whole genome shotgun (WGS) entry which is preliminary data.</text>
</comment>
<keyword evidence="4 7" id="KW-0812">Transmembrane</keyword>
<organism evidence="8 9">
    <name type="scientific">Marispirochaeta aestuarii</name>
    <dbReference type="NCBI Taxonomy" id="1963862"/>
    <lineage>
        <taxon>Bacteria</taxon>
        <taxon>Pseudomonadati</taxon>
        <taxon>Spirochaetota</taxon>
        <taxon>Spirochaetia</taxon>
        <taxon>Spirochaetales</taxon>
        <taxon>Spirochaetaceae</taxon>
        <taxon>Marispirochaeta</taxon>
    </lineage>
</organism>
<feature type="transmembrane region" description="Helical" evidence="7">
    <location>
        <begin position="103"/>
        <end position="124"/>
    </location>
</feature>
<accession>A0A1Y1S337</accession>
<feature type="transmembrane region" description="Helical" evidence="7">
    <location>
        <begin position="244"/>
        <end position="270"/>
    </location>
</feature>
<dbReference type="STRING" id="1963862.B4O97_01915"/>
<evidence type="ECO:0000256" key="1">
    <source>
        <dbReference type="ARBA" id="ARBA00004141"/>
    </source>
</evidence>
<keyword evidence="3" id="KW-0813">Transport</keyword>
<evidence type="ECO:0000256" key="5">
    <source>
        <dbReference type="ARBA" id="ARBA00022989"/>
    </source>
</evidence>